<protein>
    <submittedName>
        <fullName evidence="2">Vps54 domain-containing protein</fullName>
    </submittedName>
</protein>
<dbReference type="AlphaFoldDB" id="A0A1I7YB56"/>
<reference evidence="2" key="1">
    <citation type="submission" date="2016-11" db="UniProtKB">
        <authorList>
            <consortium name="WormBaseParasite"/>
        </authorList>
    </citation>
    <scope>IDENTIFICATION</scope>
</reference>
<sequence length="178" mass="18695">GACHAVCGSNGHLQQQVAFDCRQVGRLVGLDTGVHAESHRQPALDVFDAQADGALQLGKPWHAVKRIVDGLEADLVGLCGEHHLLEGIASAAVGGLASVQFGHIVAQVLAHVACAVERIEVGLVKVRQQMLQVQHLDLLLAQLRHVVDQKAFAAQVCVAFADHHAVAAGVATTQDLLG</sequence>
<keyword evidence="1" id="KW-1185">Reference proteome</keyword>
<name>A0A1I7YB56_9BILA</name>
<evidence type="ECO:0000313" key="2">
    <source>
        <dbReference type="WBParaSite" id="L893_g14587.t1"/>
    </source>
</evidence>
<evidence type="ECO:0000313" key="1">
    <source>
        <dbReference type="Proteomes" id="UP000095287"/>
    </source>
</evidence>
<dbReference type="WBParaSite" id="L893_g14587.t1">
    <property type="protein sequence ID" value="L893_g14587.t1"/>
    <property type="gene ID" value="L893_g14587"/>
</dbReference>
<dbReference type="Proteomes" id="UP000095287">
    <property type="component" value="Unplaced"/>
</dbReference>
<organism evidence="1 2">
    <name type="scientific">Steinernema glaseri</name>
    <dbReference type="NCBI Taxonomy" id="37863"/>
    <lineage>
        <taxon>Eukaryota</taxon>
        <taxon>Metazoa</taxon>
        <taxon>Ecdysozoa</taxon>
        <taxon>Nematoda</taxon>
        <taxon>Chromadorea</taxon>
        <taxon>Rhabditida</taxon>
        <taxon>Tylenchina</taxon>
        <taxon>Panagrolaimomorpha</taxon>
        <taxon>Strongyloidoidea</taxon>
        <taxon>Steinernematidae</taxon>
        <taxon>Steinernema</taxon>
    </lineage>
</organism>
<proteinExistence type="predicted"/>
<accession>A0A1I7YB56</accession>